<comment type="catalytic activity">
    <reaction evidence="9 10">
        <text>(R)-pantoate + NADP(+) = 2-dehydropantoate + NADPH + H(+)</text>
        <dbReference type="Rhea" id="RHEA:16233"/>
        <dbReference type="ChEBI" id="CHEBI:11561"/>
        <dbReference type="ChEBI" id="CHEBI:15378"/>
        <dbReference type="ChEBI" id="CHEBI:15980"/>
        <dbReference type="ChEBI" id="CHEBI:57783"/>
        <dbReference type="ChEBI" id="CHEBI:58349"/>
        <dbReference type="EC" id="1.1.1.169"/>
    </reaction>
</comment>
<protein>
    <recommendedName>
        <fullName evidence="4 10">2-dehydropantoate 2-reductase</fullName>
        <ecNumber evidence="3 10">1.1.1.169</ecNumber>
    </recommendedName>
    <alternativeName>
        <fullName evidence="8 10">Ketopantoate reductase</fullName>
    </alternativeName>
</protein>
<keyword evidence="5 10" id="KW-0566">Pantothenate biosynthesis</keyword>
<dbReference type="InterPro" id="IPR051402">
    <property type="entry name" value="KPR-Related"/>
</dbReference>
<dbReference type="NCBIfam" id="NF005089">
    <property type="entry name" value="PRK06522.1-4"/>
    <property type="match status" value="1"/>
</dbReference>
<dbReference type="PANTHER" id="PTHR21708:SF45">
    <property type="entry name" value="2-DEHYDROPANTOATE 2-REDUCTASE"/>
    <property type="match status" value="1"/>
</dbReference>
<evidence type="ECO:0000313" key="14">
    <source>
        <dbReference type="EMBL" id="SNY57576.1"/>
    </source>
</evidence>
<dbReference type="InterPro" id="IPR036291">
    <property type="entry name" value="NAD(P)-bd_dom_sf"/>
</dbReference>
<evidence type="ECO:0000256" key="2">
    <source>
        <dbReference type="ARBA" id="ARBA00007870"/>
    </source>
</evidence>
<dbReference type="Proteomes" id="UP000231655">
    <property type="component" value="Unassembled WGS sequence"/>
</dbReference>
<evidence type="ECO:0000256" key="1">
    <source>
        <dbReference type="ARBA" id="ARBA00004994"/>
    </source>
</evidence>
<accession>A0A285JDV1</accession>
<dbReference type="NCBIfam" id="TIGR00745">
    <property type="entry name" value="apbA_panE"/>
    <property type="match status" value="1"/>
</dbReference>
<dbReference type="OrthoDB" id="9796561at2"/>
<dbReference type="UniPathway" id="UPA00028">
    <property type="reaction ID" value="UER00004"/>
</dbReference>
<dbReference type="GO" id="GO:0008677">
    <property type="term" value="F:2-dehydropantoate 2-reductase activity"/>
    <property type="evidence" value="ECO:0007669"/>
    <property type="project" value="UniProtKB-EC"/>
</dbReference>
<dbReference type="InterPro" id="IPR008927">
    <property type="entry name" value="6-PGluconate_DH-like_C_sf"/>
</dbReference>
<evidence type="ECO:0000256" key="9">
    <source>
        <dbReference type="ARBA" id="ARBA00048793"/>
    </source>
</evidence>
<name>A0A285JDV1_9RHOB</name>
<evidence type="ECO:0000256" key="10">
    <source>
        <dbReference type="RuleBase" id="RU362068"/>
    </source>
</evidence>
<reference evidence="13 16" key="2">
    <citation type="journal article" date="2018" name="Int. J. Syst. Evol. Microbiol.">
        <title>Pseudooceanicola lipolyticus sp. nov., a marine alphaproteobacterium, reclassification of Oceanicola flagellatus as Pseudooceanicola flagellatus comb. nov. and emended description of the genus Pseudooceanicola.</title>
        <authorList>
            <person name="Huang M.-M."/>
            <person name="Guo L.-L."/>
            <person name="Wu Y.-H."/>
            <person name="Lai Q.-L."/>
            <person name="Shao Z.-Z."/>
            <person name="Wang C.-S."/>
            <person name="Wu M."/>
            <person name="Xu X.-W."/>
        </authorList>
    </citation>
    <scope>NUCLEOTIDE SEQUENCE [LARGE SCALE GENOMIC DNA]</scope>
    <source>
        <strain evidence="13 16">Ar-45</strain>
    </source>
</reference>
<organism evidence="14 15">
    <name type="scientific">Pseudooceanicola antarcticus</name>
    <dbReference type="NCBI Taxonomy" id="1247613"/>
    <lineage>
        <taxon>Bacteria</taxon>
        <taxon>Pseudomonadati</taxon>
        <taxon>Pseudomonadota</taxon>
        <taxon>Alphaproteobacteria</taxon>
        <taxon>Rhodobacterales</taxon>
        <taxon>Paracoccaceae</taxon>
        <taxon>Pseudooceanicola</taxon>
    </lineage>
</organism>
<dbReference type="GO" id="GO:0015940">
    <property type="term" value="P:pantothenate biosynthetic process"/>
    <property type="evidence" value="ECO:0007669"/>
    <property type="project" value="UniProtKB-UniPathway"/>
</dbReference>
<feature type="domain" description="Ketopantoate reductase C-terminal" evidence="12">
    <location>
        <begin position="214"/>
        <end position="333"/>
    </location>
</feature>
<comment type="function">
    <text evidence="10">Catalyzes the NADPH-dependent reduction of ketopantoate into pantoic acid.</text>
</comment>
<reference evidence="14 15" key="1">
    <citation type="submission" date="2017-09" db="EMBL/GenBank/DDBJ databases">
        <authorList>
            <person name="Ehlers B."/>
            <person name="Leendertz F.H."/>
        </authorList>
    </citation>
    <scope>NUCLEOTIDE SEQUENCE [LARGE SCALE GENOMIC DNA]</scope>
    <source>
        <strain evidence="14 15">CGMCC 1.12662</strain>
    </source>
</reference>
<sequence>MTAPLPPLPEGPLSVCVVGAGAIGGTIAAHLAGAGPEAGLGEVSVVARGAHLQAIQAQGLRLQTPEGLQSYRVTATDDPGSLPPQDLVITALKGHQVPPMAEALSRLLAPHGRILPVVNGVPWWYPISDGQGGVKGAEEVDPGGVLWDKVGAARAIGCIAVMGASVPEPGLIDLGLPGYLDIGRLPGEDRADVARVAALLSAAGLKIRQTEPFQNALFSKLYANCGFNSVCALARAPMNRMLADPVLAELTAGIMAEVGEIAAAEHARLLEDPAQRIERARGGAAFKPSTLQDLEKGRPMEIEPIFGATLSVARSHAIEAPKLSLVTAMLRSIDREMGET</sequence>
<keyword evidence="7 10" id="KW-0560">Oxidoreductase</keyword>
<dbReference type="FunFam" id="1.10.1040.10:FF:000017">
    <property type="entry name" value="2-dehydropantoate 2-reductase"/>
    <property type="match status" value="1"/>
</dbReference>
<evidence type="ECO:0000256" key="4">
    <source>
        <dbReference type="ARBA" id="ARBA00019465"/>
    </source>
</evidence>
<dbReference type="InterPro" id="IPR013328">
    <property type="entry name" value="6PGD_dom2"/>
</dbReference>
<dbReference type="EMBL" id="PGTD01000012">
    <property type="protein sequence ID" value="PJE30877.1"/>
    <property type="molecule type" value="Genomic_DNA"/>
</dbReference>
<dbReference type="InterPro" id="IPR013752">
    <property type="entry name" value="KPA_reductase"/>
</dbReference>
<dbReference type="EC" id="1.1.1.169" evidence="3 10"/>
<evidence type="ECO:0000256" key="5">
    <source>
        <dbReference type="ARBA" id="ARBA00022655"/>
    </source>
</evidence>
<dbReference type="EMBL" id="OBEA01000007">
    <property type="protein sequence ID" value="SNY57576.1"/>
    <property type="molecule type" value="Genomic_DNA"/>
</dbReference>
<comment type="pathway">
    <text evidence="1 10">Cofactor biosynthesis; (R)-pantothenate biosynthesis; (R)-pantoate from 3-methyl-2-oxobutanoate: step 2/2.</text>
</comment>
<dbReference type="Pfam" id="PF08546">
    <property type="entry name" value="ApbA_C"/>
    <property type="match status" value="1"/>
</dbReference>
<gene>
    <name evidence="13" type="ORF">CVM39_05380</name>
    <name evidence="14" type="ORF">SAMN06297129_3407</name>
</gene>
<proteinExistence type="inferred from homology"/>
<evidence type="ECO:0000256" key="3">
    <source>
        <dbReference type="ARBA" id="ARBA00013014"/>
    </source>
</evidence>
<dbReference type="PANTHER" id="PTHR21708">
    <property type="entry name" value="PROBABLE 2-DEHYDROPANTOATE 2-REDUCTASE"/>
    <property type="match status" value="1"/>
</dbReference>
<evidence type="ECO:0000256" key="8">
    <source>
        <dbReference type="ARBA" id="ARBA00032024"/>
    </source>
</evidence>
<dbReference type="GO" id="GO:0005737">
    <property type="term" value="C:cytoplasm"/>
    <property type="evidence" value="ECO:0007669"/>
    <property type="project" value="TreeGrafter"/>
</dbReference>
<dbReference type="Pfam" id="PF02558">
    <property type="entry name" value="ApbA"/>
    <property type="match status" value="1"/>
</dbReference>
<evidence type="ECO:0000313" key="15">
    <source>
        <dbReference type="Proteomes" id="UP000231655"/>
    </source>
</evidence>
<dbReference type="InterPro" id="IPR013332">
    <property type="entry name" value="KPR_N"/>
</dbReference>
<dbReference type="Gene3D" id="3.40.50.720">
    <property type="entry name" value="NAD(P)-binding Rossmann-like Domain"/>
    <property type="match status" value="1"/>
</dbReference>
<evidence type="ECO:0000259" key="12">
    <source>
        <dbReference type="Pfam" id="PF08546"/>
    </source>
</evidence>
<comment type="similarity">
    <text evidence="2 10">Belongs to the ketopantoate reductase family.</text>
</comment>
<dbReference type="Gene3D" id="1.10.1040.10">
    <property type="entry name" value="N-(1-d-carboxylethyl)-l-norvaline Dehydrogenase, domain 2"/>
    <property type="match status" value="1"/>
</dbReference>
<evidence type="ECO:0000313" key="16">
    <source>
        <dbReference type="Proteomes" id="UP000231702"/>
    </source>
</evidence>
<feature type="domain" description="Ketopantoate reductase N-terminal" evidence="11">
    <location>
        <begin position="15"/>
        <end position="184"/>
    </location>
</feature>
<dbReference type="SUPFAM" id="SSF51735">
    <property type="entry name" value="NAD(P)-binding Rossmann-fold domains"/>
    <property type="match status" value="1"/>
</dbReference>
<dbReference type="InterPro" id="IPR003710">
    <property type="entry name" value="ApbA"/>
</dbReference>
<keyword evidence="6 10" id="KW-0521">NADP</keyword>
<evidence type="ECO:0000256" key="7">
    <source>
        <dbReference type="ARBA" id="ARBA00023002"/>
    </source>
</evidence>
<evidence type="ECO:0000313" key="13">
    <source>
        <dbReference type="EMBL" id="PJE30877.1"/>
    </source>
</evidence>
<dbReference type="SUPFAM" id="SSF48179">
    <property type="entry name" value="6-phosphogluconate dehydrogenase C-terminal domain-like"/>
    <property type="match status" value="1"/>
</dbReference>
<dbReference type="AlphaFoldDB" id="A0A285JDV1"/>
<dbReference type="RefSeq" id="WP_097147104.1">
    <property type="nucleotide sequence ID" value="NZ_OBEA01000007.1"/>
</dbReference>
<evidence type="ECO:0000256" key="6">
    <source>
        <dbReference type="ARBA" id="ARBA00022857"/>
    </source>
</evidence>
<keyword evidence="16" id="KW-1185">Reference proteome</keyword>
<dbReference type="Proteomes" id="UP000231702">
    <property type="component" value="Unassembled WGS sequence"/>
</dbReference>
<evidence type="ECO:0000259" key="11">
    <source>
        <dbReference type="Pfam" id="PF02558"/>
    </source>
</evidence>